<dbReference type="AlphaFoldDB" id="A0A8X6NNN7"/>
<organism evidence="1 2">
    <name type="scientific">Nephila pilipes</name>
    <name type="common">Giant wood spider</name>
    <name type="synonym">Nephila maculata</name>
    <dbReference type="NCBI Taxonomy" id="299642"/>
    <lineage>
        <taxon>Eukaryota</taxon>
        <taxon>Metazoa</taxon>
        <taxon>Ecdysozoa</taxon>
        <taxon>Arthropoda</taxon>
        <taxon>Chelicerata</taxon>
        <taxon>Arachnida</taxon>
        <taxon>Araneae</taxon>
        <taxon>Araneomorphae</taxon>
        <taxon>Entelegynae</taxon>
        <taxon>Araneoidea</taxon>
        <taxon>Nephilidae</taxon>
        <taxon>Nephila</taxon>
    </lineage>
</organism>
<proteinExistence type="predicted"/>
<dbReference type="Proteomes" id="UP000887013">
    <property type="component" value="Unassembled WGS sequence"/>
</dbReference>
<reference evidence="1" key="1">
    <citation type="submission" date="2020-08" db="EMBL/GenBank/DDBJ databases">
        <title>Multicomponent nature underlies the extraordinary mechanical properties of spider dragline silk.</title>
        <authorList>
            <person name="Kono N."/>
            <person name="Nakamura H."/>
            <person name="Mori M."/>
            <person name="Yoshida Y."/>
            <person name="Ohtoshi R."/>
            <person name="Malay A.D."/>
            <person name="Moran D.A.P."/>
            <person name="Tomita M."/>
            <person name="Numata K."/>
            <person name="Arakawa K."/>
        </authorList>
    </citation>
    <scope>NUCLEOTIDE SEQUENCE</scope>
</reference>
<accession>A0A8X6NNN7</accession>
<keyword evidence="2" id="KW-1185">Reference proteome</keyword>
<name>A0A8X6NNN7_NEPPI</name>
<comment type="caution">
    <text evidence="1">The sequence shown here is derived from an EMBL/GenBank/DDBJ whole genome shotgun (WGS) entry which is preliminary data.</text>
</comment>
<protein>
    <submittedName>
        <fullName evidence="1">Uncharacterized protein</fullName>
    </submittedName>
</protein>
<dbReference type="EMBL" id="BMAW01011722">
    <property type="protein sequence ID" value="GFT25239.1"/>
    <property type="molecule type" value="Genomic_DNA"/>
</dbReference>
<evidence type="ECO:0000313" key="1">
    <source>
        <dbReference type="EMBL" id="GFT25239.1"/>
    </source>
</evidence>
<evidence type="ECO:0000313" key="2">
    <source>
        <dbReference type="Proteomes" id="UP000887013"/>
    </source>
</evidence>
<sequence>MEYYLDDIPTLIATRPFNLATEQEQPEQELHMSFSRPLKENSEFFTCPTFLKPNKTPLSLWMSSGDHDGFHWMLSTQIQERG</sequence>
<gene>
    <name evidence="1" type="ORF">NPIL_606991</name>
</gene>